<feature type="transmembrane region" description="Helical" evidence="1">
    <location>
        <begin position="66"/>
        <end position="86"/>
    </location>
</feature>
<keyword evidence="3" id="KW-1185">Reference proteome</keyword>
<proteinExistence type="predicted"/>
<comment type="caution">
    <text evidence="2">The sequence shown here is derived from an EMBL/GenBank/DDBJ whole genome shotgun (WGS) entry which is preliminary data.</text>
</comment>
<evidence type="ECO:0000313" key="2">
    <source>
        <dbReference type="EMBL" id="CAD8047920.1"/>
    </source>
</evidence>
<dbReference type="Proteomes" id="UP000688137">
    <property type="component" value="Unassembled WGS sequence"/>
</dbReference>
<gene>
    <name evidence="2" type="ORF">PPRIM_AZ9-3.1.T0120231</name>
</gene>
<name>A0A8S1K2N7_PARPR</name>
<sequence>MGIYDYQKLGSKHQQQENPIDIVKLWEQIKMLILLSKNYQRETIQQRLIHYKNQIDKELYKNEYQIYFYFVYVATYKLIVIEIRYIKKQQYLIFLSNFLVIIRIPKMKTPEIAKEIIKNICYPSIKQIVKKQKHKSITTISMMRKQ</sequence>
<keyword evidence="1" id="KW-1133">Transmembrane helix</keyword>
<organism evidence="2 3">
    <name type="scientific">Paramecium primaurelia</name>
    <dbReference type="NCBI Taxonomy" id="5886"/>
    <lineage>
        <taxon>Eukaryota</taxon>
        <taxon>Sar</taxon>
        <taxon>Alveolata</taxon>
        <taxon>Ciliophora</taxon>
        <taxon>Intramacronucleata</taxon>
        <taxon>Oligohymenophorea</taxon>
        <taxon>Peniculida</taxon>
        <taxon>Parameciidae</taxon>
        <taxon>Paramecium</taxon>
    </lineage>
</organism>
<keyword evidence="1" id="KW-0812">Transmembrane</keyword>
<dbReference type="EMBL" id="CAJJDM010000009">
    <property type="protein sequence ID" value="CAD8047920.1"/>
    <property type="molecule type" value="Genomic_DNA"/>
</dbReference>
<evidence type="ECO:0000313" key="3">
    <source>
        <dbReference type="Proteomes" id="UP000688137"/>
    </source>
</evidence>
<dbReference type="AlphaFoldDB" id="A0A8S1K2N7"/>
<reference evidence="2" key="1">
    <citation type="submission" date="2021-01" db="EMBL/GenBank/DDBJ databases">
        <authorList>
            <consortium name="Genoscope - CEA"/>
            <person name="William W."/>
        </authorList>
    </citation>
    <scope>NUCLEOTIDE SEQUENCE</scope>
</reference>
<keyword evidence="1" id="KW-0472">Membrane</keyword>
<protein>
    <submittedName>
        <fullName evidence="2">Uncharacterized protein</fullName>
    </submittedName>
</protein>
<evidence type="ECO:0000256" key="1">
    <source>
        <dbReference type="SAM" id="Phobius"/>
    </source>
</evidence>
<accession>A0A8S1K2N7</accession>